<evidence type="ECO:0000256" key="2">
    <source>
        <dbReference type="ARBA" id="ARBA00022692"/>
    </source>
</evidence>
<accession>A0A7Y2EET6</accession>
<reference evidence="6 7" key="1">
    <citation type="submission" date="2020-03" db="EMBL/GenBank/DDBJ databases">
        <title>Metabolic flexibility allows generalist bacteria to become dominant in a frequently disturbed ecosystem.</title>
        <authorList>
            <person name="Chen Y.-J."/>
            <person name="Leung P.M."/>
            <person name="Bay S.K."/>
            <person name="Hugenholtz P."/>
            <person name="Kessler A.J."/>
            <person name="Shelley G."/>
            <person name="Waite D.W."/>
            <person name="Cook P.L."/>
            <person name="Greening C."/>
        </authorList>
    </citation>
    <scope>NUCLEOTIDE SEQUENCE [LARGE SCALE GENOMIC DNA]</scope>
    <source>
        <strain evidence="6">SS_bin_28</strain>
    </source>
</reference>
<dbReference type="GO" id="GO:0065002">
    <property type="term" value="P:intracellular protein transmembrane transport"/>
    <property type="evidence" value="ECO:0007669"/>
    <property type="project" value="TreeGrafter"/>
</dbReference>
<evidence type="ECO:0000256" key="3">
    <source>
        <dbReference type="ARBA" id="ARBA00022989"/>
    </source>
</evidence>
<feature type="transmembrane region" description="Helical" evidence="5">
    <location>
        <begin position="12"/>
        <end position="31"/>
    </location>
</feature>
<dbReference type="HAMAP" id="MF_00902">
    <property type="entry name" value="TatC"/>
    <property type="match status" value="1"/>
</dbReference>
<comment type="caution">
    <text evidence="6">The sequence shown here is derived from an EMBL/GenBank/DDBJ whole genome shotgun (WGS) entry which is preliminary data.</text>
</comment>
<evidence type="ECO:0000256" key="4">
    <source>
        <dbReference type="ARBA" id="ARBA00023136"/>
    </source>
</evidence>
<keyword evidence="5" id="KW-1003">Cell membrane</keyword>
<protein>
    <recommendedName>
        <fullName evidence="5">Sec-independent protein translocase protein TatC</fullName>
    </recommendedName>
</protein>
<dbReference type="PANTHER" id="PTHR30371">
    <property type="entry name" value="SEC-INDEPENDENT PROTEIN TRANSLOCASE PROTEIN TATC"/>
    <property type="match status" value="1"/>
</dbReference>
<sequence>MPFLDHLEELRRVLIFVGIVVGVGAAGAWYWSGDVLDWLIQNTSGDAIFMRPQGAFIARIKVAIVLGLMATLPLVFYKIWSFVGPGLLETERKFVLPGVLFSLLLFYLGVAFSYFVLTPLMVDVLLGFGNTHLQAQTEITFLLDLVFTMGMASGLIFQMPLVLAFLTIINIITPTFLKLYWRHAIVLIFISAALLTPADPVSQVLLAVPLILLYGISLVICTIIYKGKRKSKPKGDPNAVSR</sequence>
<keyword evidence="5" id="KW-0811">Translocation</keyword>
<evidence type="ECO:0000313" key="7">
    <source>
        <dbReference type="Proteomes" id="UP000547674"/>
    </source>
</evidence>
<dbReference type="GO" id="GO:0009977">
    <property type="term" value="F:proton motive force dependent protein transmembrane transporter activity"/>
    <property type="evidence" value="ECO:0007669"/>
    <property type="project" value="TreeGrafter"/>
</dbReference>
<dbReference type="InterPro" id="IPR002033">
    <property type="entry name" value="TatC"/>
</dbReference>
<feature type="transmembrane region" description="Helical" evidence="5">
    <location>
        <begin position="204"/>
        <end position="225"/>
    </location>
</feature>
<feature type="transmembrane region" description="Helical" evidence="5">
    <location>
        <begin position="60"/>
        <end position="82"/>
    </location>
</feature>
<dbReference type="Proteomes" id="UP000547674">
    <property type="component" value="Unassembled WGS sequence"/>
</dbReference>
<comment type="subunit">
    <text evidence="5">Forms a complex with TatA.</text>
</comment>
<dbReference type="Pfam" id="PF00902">
    <property type="entry name" value="TatC"/>
    <property type="match status" value="1"/>
</dbReference>
<comment type="function">
    <text evidence="5">Part of the twin-arginine translocation (Tat) system that transports large folded proteins containing a characteristic twin-arginine motif in their signal peptide across membranes.</text>
</comment>
<evidence type="ECO:0000256" key="1">
    <source>
        <dbReference type="ARBA" id="ARBA00004141"/>
    </source>
</evidence>
<keyword evidence="4 5" id="KW-0472">Membrane</keyword>
<keyword evidence="3 5" id="KW-1133">Transmembrane helix</keyword>
<evidence type="ECO:0000313" key="6">
    <source>
        <dbReference type="EMBL" id="NNF08604.1"/>
    </source>
</evidence>
<dbReference type="EMBL" id="JABDJR010000707">
    <property type="protein sequence ID" value="NNF08604.1"/>
    <property type="molecule type" value="Genomic_DNA"/>
</dbReference>
<keyword evidence="5" id="KW-0813">Transport</keyword>
<feature type="transmembrane region" description="Helical" evidence="5">
    <location>
        <begin position="151"/>
        <end position="172"/>
    </location>
</feature>
<name>A0A7Y2EET6_UNCEI</name>
<keyword evidence="5" id="KW-0653">Protein transport</keyword>
<dbReference type="GO" id="GO:0043953">
    <property type="term" value="P:protein transport by the Tat complex"/>
    <property type="evidence" value="ECO:0007669"/>
    <property type="project" value="UniProtKB-UniRule"/>
</dbReference>
<gene>
    <name evidence="5 6" type="primary">tatC</name>
    <name evidence="6" type="ORF">HKN21_17715</name>
</gene>
<dbReference type="AlphaFoldDB" id="A0A7Y2EET6"/>
<organism evidence="6 7">
    <name type="scientific">Eiseniibacteriota bacterium</name>
    <dbReference type="NCBI Taxonomy" id="2212470"/>
    <lineage>
        <taxon>Bacteria</taxon>
        <taxon>Candidatus Eiseniibacteriota</taxon>
    </lineage>
</organism>
<evidence type="ECO:0000256" key="5">
    <source>
        <dbReference type="HAMAP-Rule" id="MF_00902"/>
    </source>
</evidence>
<comment type="similarity">
    <text evidence="5">Belongs to the TatC family.</text>
</comment>
<dbReference type="NCBIfam" id="TIGR00945">
    <property type="entry name" value="tatC"/>
    <property type="match status" value="1"/>
</dbReference>
<proteinExistence type="inferred from homology"/>
<feature type="transmembrane region" description="Helical" evidence="5">
    <location>
        <begin position="179"/>
        <end position="198"/>
    </location>
</feature>
<feature type="transmembrane region" description="Helical" evidence="5">
    <location>
        <begin position="94"/>
        <end position="117"/>
    </location>
</feature>
<comment type="subcellular location">
    <subcellularLocation>
        <location evidence="5">Cell membrane</location>
        <topology evidence="5">Multi-pass membrane protein</topology>
    </subcellularLocation>
    <subcellularLocation>
        <location evidence="1">Membrane</location>
        <topology evidence="1">Multi-pass membrane protein</topology>
    </subcellularLocation>
</comment>
<dbReference type="PRINTS" id="PR01840">
    <property type="entry name" value="TATCFAMILY"/>
</dbReference>
<dbReference type="GO" id="GO:0033281">
    <property type="term" value="C:TAT protein transport complex"/>
    <property type="evidence" value="ECO:0007669"/>
    <property type="project" value="UniProtKB-UniRule"/>
</dbReference>
<keyword evidence="2 5" id="KW-0812">Transmembrane</keyword>
<dbReference type="PANTHER" id="PTHR30371:SF0">
    <property type="entry name" value="SEC-INDEPENDENT PROTEIN TRANSLOCASE PROTEIN TATC, CHLOROPLASTIC-RELATED"/>
    <property type="match status" value="1"/>
</dbReference>